<name>A0A5P1E2E0_ASPOF</name>
<dbReference type="Gramene" id="ONK56802">
    <property type="protein sequence ID" value="ONK56802"/>
    <property type="gene ID" value="A4U43_C10F13140"/>
</dbReference>
<dbReference type="EMBL" id="CM007390">
    <property type="protein sequence ID" value="ONK56802.1"/>
    <property type="molecule type" value="Genomic_DNA"/>
</dbReference>
<dbReference type="AlphaFoldDB" id="A0A5P1E2E0"/>
<evidence type="ECO:0000313" key="1">
    <source>
        <dbReference type="EMBL" id="ONK56802.1"/>
    </source>
</evidence>
<reference evidence="2" key="1">
    <citation type="journal article" date="2017" name="Nat. Commun.">
        <title>The asparagus genome sheds light on the origin and evolution of a young Y chromosome.</title>
        <authorList>
            <person name="Harkess A."/>
            <person name="Zhou J."/>
            <person name="Xu C."/>
            <person name="Bowers J.E."/>
            <person name="Van der Hulst R."/>
            <person name="Ayyampalayam S."/>
            <person name="Mercati F."/>
            <person name="Riccardi P."/>
            <person name="McKain M.R."/>
            <person name="Kakrana A."/>
            <person name="Tang H."/>
            <person name="Ray J."/>
            <person name="Groenendijk J."/>
            <person name="Arikit S."/>
            <person name="Mathioni S.M."/>
            <person name="Nakano M."/>
            <person name="Shan H."/>
            <person name="Telgmann-Rauber A."/>
            <person name="Kanno A."/>
            <person name="Yue Z."/>
            <person name="Chen H."/>
            <person name="Li W."/>
            <person name="Chen Y."/>
            <person name="Xu X."/>
            <person name="Zhang Y."/>
            <person name="Luo S."/>
            <person name="Chen H."/>
            <person name="Gao J."/>
            <person name="Mao Z."/>
            <person name="Pires J.C."/>
            <person name="Luo M."/>
            <person name="Kudrna D."/>
            <person name="Wing R.A."/>
            <person name="Meyers B.C."/>
            <person name="Yi K."/>
            <person name="Kong H."/>
            <person name="Lavrijsen P."/>
            <person name="Sunseri F."/>
            <person name="Falavigna A."/>
            <person name="Ye Y."/>
            <person name="Leebens-Mack J.H."/>
            <person name="Chen G."/>
        </authorList>
    </citation>
    <scope>NUCLEOTIDE SEQUENCE [LARGE SCALE GENOMIC DNA]</scope>
    <source>
        <strain evidence="2">cv. DH0086</strain>
    </source>
</reference>
<proteinExistence type="predicted"/>
<keyword evidence="2" id="KW-1185">Reference proteome</keyword>
<gene>
    <name evidence="1" type="ORF">A4U43_C10F13140</name>
</gene>
<accession>A0A5P1E2E0</accession>
<evidence type="ECO:0000313" key="2">
    <source>
        <dbReference type="Proteomes" id="UP000243459"/>
    </source>
</evidence>
<organism evidence="1 2">
    <name type="scientific">Asparagus officinalis</name>
    <name type="common">Garden asparagus</name>
    <dbReference type="NCBI Taxonomy" id="4686"/>
    <lineage>
        <taxon>Eukaryota</taxon>
        <taxon>Viridiplantae</taxon>
        <taxon>Streptophyta</taxon>
        <taxon>Embryophyta</taxon>
        <taxon>Tracheophyta</taxon>
        <taxon>Spermatophyta</taxon>
        <taxon>Magnoliopsida</taxon>
        <taxon>Liliopsida</taxon>
        <taxon>Asparagales</taxon>
        <taxon>Asparagaceae</taxon>
        <taxon>Asparagoideae</taxon>
        <taxon>Asparagus</taxon>
    </lineage>
</organism>
<sequence>MDDKRIPPSMVARLQDLKYSDGRDRGMSLRVIFIVGLLQTEQFCPNDCMGQDHTIDLKNEKRRLLDILLAMFRRREIILGSITLKHSCIFTKTANVLKRMFLRSPEPSETLDFNRKGSLTFPEKSSELIITCAQGVLYFQ</sequence>
<dbReference type="Proteomes" id="UP000243459">
    <property type="component" value="Chromosome 10"/>
</dbReference>
<protein>
    <submittedName>
        <fullName evidence="1">Uncharacterized protein</fullName>
    </submittedName>
</protein>